<protein>
    <submittedName>
        <fullName evidence="2">Uncharacterized protein</fullName>
    </submittedName>
</protein>
<sequence>MSNSSSVSSSMRTLTVTCRPGGMAGGLCPGSSVLMPSVSGAPRRCTAPEAIGCGGGGPDIQIKEEAPRPAALCSSQLVDGSGPEWWSHPLRQADVIPRPHECFIRAARPAGSRPATAEVSDGCQGEAER</sequence>
<feature type="region of interest" description="Disordered" evidence="1">
    <location>
        <begin position="107"/>
        <end position="129"/>
    </location>
</feature>
<dbReference type="EMBL" id="SRLO01000482">
    <property type="protein sequence ID" value="TNN54512.1"/>
    <property type="molecule type" value="Genomic_DNA"/>
</dbReference>
<reference evidence="2 3" key="1">
    <citation type="submission" date="2019-03" db="EMBL/GenBank/DDBJ databases">
        <title>First draft genome of Liparis tanakae, snailfish: a comprehensive survey of snailfish specific genes.</title>
        <authorList>
            <person name="Kim W."/>
            <person name="Song I."/>
            <person name="Jeong J.-H."/>
            <person name="Kim D."/>
            <person name="Kim S."/>
            <person name="Ryu S."/>
            <person name="Song J.Y."/>
            <person name="Lee S.K."/>
        </authorList>
    </citation>
    <scope>NUCLEOTIDE SEQUENCE [LARGE SCALE GENOMIC DNA]</scope>
    <source>
        <tissue evidence="2">Muscle</tissue>
    </source>
</reference>
<comment type="caution">
    <text evidence="2">The sequence shown here is derived from an EMBL/GenBank/DDBJ whole genome shotgun (WGS) entry which is preliminary data.</text>
</comment>
<evidence type="ECO:0000313" key="2">
    <source>
        <dbReference type="EMBL" id="TNN54512.1"/>
    </source>
</evidence>
<accession>A0A4Z2GPB2</accession>
<evidence type="ECO:0000313" key="3">
    <source>
        <dbReference type="Proteomes" id="UP000314294"/>
    </source>
</evidence>
<dbReference type="AlphaFoldDB" id="A0A4Z2GPB2"/>
<organism evidence="2 3">
    <name type="scientific">Liparis tanakae</name>
    <name type="common">Tanaka's snailfish</name>
    <dbReference type="NCBI Taxonomy" id="230148"/>
    <lineage>
        <taxon>Eukaryota</taxon>
        <taxon>Metazoa</taxon>
        <taxon>Chordata</taxon>
        <taxon>Craniata</taxon>
        <taxon>Vertebrata</taxon>
        <taxon>Euteleostomi</taxon>
        <taxon>Actinopterygii</taxon>
        <taxon>Neopterygii</taxon>
        <taxon>Teleostei</taxon>
        <taxon>Neoteleostei</taxon>
        <taxon>Acanthomorphata</taxon>
        <taxon>Eupercaria</taxon>
        <taxon>Perciformes</taxon>
        <taxon>Cottioidei</taxon>
        <taxon>Cottales</taxon>
        <taxon>Liparidae</taxon>
        <taxon>Liparis</taxon>
    </lineage>
</organism>
<name>A0A4Z2GPB2_9TELE</name>
<evidence type="ECO:0000256" key="1">
    <source>
        <dbReference type="SAM" id="MobiDB-lite"/>
    </source>
</evidence>
<dbReference type="Proteomes" id="UP000314294">
    <property type="component" value="Unassembled WGS sequence"/>
</dbReference>
<gene>
    <name evidence="2" type="ORF">EYF80_035287</name>
</gene>
<keyword evidence="3" id="KW-1185">Reference proteome</keyword>
<proteinExistence type="predicted"/>